<gene>
    <name evidence="2" type="ORF">AN695_0215820</name>
</gene>
<name>A0A2F0PKK4_SERMA</name>
<evidence type="ECO:0000259" key="1">
    <source>
        <dbReference type="Pfam" id="PF25181"/>
    </source>
</evidence>
<accession>A0A2F0PKK4</accession>
<dbReference type="AlphaFoldDB" id="A0A2F0PKK4"/>
<reference evidence="3" key="1">
    <citation type="submission" date="2016-04" db="EMBL/GenBank/DDBJ databases">
        <authorList>
            <person name="Osei Sekyere J."/>
            <person name="Sivertsen A."/>
            <person name="Pedersen A.T."/>
            <person name="Sundsfjord A."/>
        </authorList>
    </citation>
    <scope>NUCLEOTIDE SEQUENCE [LARGE SCALE GENOMIC DNA]</scope>
    <source>
        <strain evidence="3">945174350</strain>
    </source>
</reference>
<proteinExistence type="predicted"/>
<dbReference type="Proteomes" id="UP000050489">
    <property type="component" value="Unassembled WGS sequence"/>
</dbReference>
<feature type="domain" description="Bbp19-like phage" evidence="1">
    <location>
        <begin position="11"/>
        <end position="64"/>
    </location>
</feature>
<sequence>MTRKLIGPQDYKTLFNEMRGGPEILDELTARFGKAIYVKGGHEADRETCYRAGQRSVLDFILLQLNRADGVNDDVEA</sequence>
<dbReference type="InterPro" id="IPR057447">
    <property type="entry name" value="Bbp19-like_phage"/>
</dbReference>
<dbReference type="RefSeq" id="WP_055316747.1">
    <property type="nucleotide sequence ID" value="NZ_CADDTT010000056.1"/>
</dbReference>
<dbReference type="Pfam" id="PF25181">
    <property type="entry name" value="Phage_Bbp19"/>
    <property type="match status" value="1"/>
</dbReference>
<comment type="caution">
    <text evidence="2">The sequence shown here is derived from an EMBL/GenBank/DDBJ whole genome shotgun (WGS) entry which is preliminary data.</text>
</comment>
<protein>
    <recommendedName>
        <fullName evidence="1">Bbp19-like phage domain-containing protein</fullName>
    </recommendedName>
</protein>
<organism evidence="2 3">
    <name type="scientific">Serratia marcescens</name>
    <dbReference type="NCBI Taxonomy" id="615"/>
    <lineage>
        <taxon>Bacteria</taxon>
        <taxon>Pseudomonadati</taxon>
        <taxon>Pseudomonadota</taxon>
        <taxon>Gammaproteobacteria</taxon>
        <taxon>Enterobacterales</taxon>
        <taxon>Yersiniaceae</taxon>
        <taxon>Serratia</taxon>
    </lineage>
</organism>
<dbReference type="EMBL" id="LJEX02000095">
    <property type="protein sequence ID" value="OCO84632.1"/>
    <property type="molecule type" value="Genomic_DNA"/>
</dbReference>
<evidence type="ECO:0000313" key="3">
    <source>
        <dbReference type="Proteomes" id="UP000050489"/>
    </source>
</evidence>
<evidence type="ECO:0000313" key="2">
    <source>
        <dbReference type="EMBL" id="OCO84632.1"/>
    </source>
</evidence>